<proteinExistence type="predicted"/>
<dbReference type="PANTHER" id="PTHR31630:SF6">
    <property type="entry name" value="PHYTANOYL-COA DIOXYGENASE-RELATED"/>
    <property type="match status" value="1"/>
</dbReference>
<reference evidence="1" key="1">
    <citation type="submission" date="2022-05" db="EMBL/GenBank/DDBJ databases">
        <title>Sphingomonas sp. strain RMG20 Genome sequencing and assembly.</title>
        <authorList>
            <person name="Kim I."/>
        </authorList>
    </citation>
    <scope>NUCLEOTIDE SEQUENCE</scope>
    <source>
        <strain evidence="1">RMG20</strain>
    </source>
</reference>
<sequence>MTSTVPSGDALADSPLSAIRGVVDYWERQTLRSARPTASAMADRILLDVLGIGIEQALTYLPVTRPDFRAFEDWVIATAGRPDAESVARYHAWLDGHAPPAATAARLAAVDVAQPVLGLDELKQWAESGYVVLRGAISASEAAAAADLLWQVTGAAPDDPASWYGARTNGIMIQSFQHPALEVARRAPRIHKAFAQLLGTSDLWTATDRMSFNPPATAAHPFPGPRLHWDTSLAHPIPLAVGGILYLTDTAADQGALQVVSGLHLRLRSWIEGLDGVDPRTADLSADAVTVPAGAGDLVIWRQELAHGASPNTSDRPRLAQYVAMYDPAVPPHAEWR</sequence>
<dbReference type="PANTHER" id="PTHR31630">
    <property type="entry name" value="PHYTANOYL-COA DIOXYGENASE-RELATED-RELATED"/>
    <property type="match status" value="1"/>
</dbReference>
<dbReference type="EMBL" id="CP098401">
    <property type="protein sequence ID" value="URW74487.1"/>
    <property type="molecule type" value="Genomic_DNA"/>
</dbReference>
<dbReference type="Proteomes" id="UP001055580">
    <property type="component" value="Chromosome"/>
</dbReference>
<dbReference type="GO" id="GO:0051213">
    <property type="term" value="F:dioxygenase activity"/>
    <property type="evidence" value="ECO:0007669"/>
    <property type="project" value="UniProtKB-KW"/>
</dbReference>
<name>A0ABY4TSV0_9SPHN</name>
<keyword evidence="1" id="KW-0560">Oxidoreductase</keyword>
<dbReference type="Pfam" id="PF05721">
    <property type="entry name" value="PhyH"/>
    <property type="match status" value="1"/>
</dbReference>
<dbReference type="SUPFAM" id="SSF51197">
    <property type="entry name" value="Clavaminate synthase-like"/>
    <property type="match status" value="1"/>
</dbReference>
<dbReference type="RefSeq" id="WP_250748689.1">
    <property type="nucleotide sequence ID" value="NZ_CP098401.1"/>
</dbReference>
<dbReference type="Gene3D" id="2.60.120.620">
    <property type="entry name" value="q2cbj1_9rhob like domain"/>
    <property type="match status" value="1"/>
</dbReference>
<protein>
    <submittedName>
        <fullName evidence="1">Phytanoyl-CoA dioxygenase family protein</fullName>
    </submittedName>
</protein>
<organism evidence="1 2">
    <name type="scientific">Sphingomonas donggukensis</name>
    <dbReference type="NCBI Taxonomy" id="2949093"/>
    <lineage>
        <taxon>Bacteria</taxon>
        <taxon>Pseudomonadati</taxon>
        <taxon>Pseudomonadota</taxon>
        <taxon>Alphaproteobacteria</taxon>
        <taxon>Sphingomonadales</taxon>
        <taxon>Sphingomonadaceae</taxon>
        <taxon>Sphingomonas</taxon>
    </lineage>
</organism>
<evidence type="ECO:0000313" key="2">
    <source>
        <dbReference type="Proteomes" id="UP001055580"/>
    </source>
</evidence>
<keyword evidence="2" id="KW-1185">Reference proteome</keyword>
<dbReference type="InterPro" id="IPR008775">
    <property type="entry name" value="Phytyl_CoA_dOase-like"/>
</dbReference>
<gene>
    <name evidence="1" type="ORF">M9980_07790</name>
</gene>
<accession>A0ABY4TSV0</accession>
<evidence type="ECO:0000313" key="1">
    <source>
        <dbReference type="EMBL" id="URW74487.1"/>
    </source>
</evidence>
<keyword evidence="1" id="KW-0223">Dioxygenase</keyword>